<dbReference type="InterPro" id="IPR011040">
    <property type="entry name" value="Sialidase"/>
</dbReference>
<dbReference type="AlphaFoldDB" id="A0A382H0Z9"/>
<gene>
    <name evidence="2" type="ORF">METZ01_LOCUS233748</name>
</gene>
<dbReference type="CDD" id="cd15482">
    <property type="entry name" value="Sialidase_non-viral"/>
    <property type="match status" value="1"/>
</dbReference>
<protein>
    <recommendedName>
        <fullName evidence="1">Sialidase domain-containing protein</fullName>
    </recommendedName>
</protein>
<dbReference type="SUPFAM" id="SSF50939">
    <property type="entry name" value="Sialidases"/>
    <property type="match status" value="1"/>
</dbReference>
<dbReference type="InterPro" id="IPR036278">
    <property type="entry name" value="Sialidase_sf"/>
</dbReference>
<sequence length="394" mass="45055">MKRFLLFFHLVVIGIVCFYSCEKQSFPLPPISINSKYPNLTETDRGLAIVWYEPIVEGHALKWSEFNGRSWSKPVIVTTGEEYFINWADFPSIFYNGKNHLVVHWLEKNGDGTYDYVVKASQSFDRGRSWSRPIIPHRDKKLGEHGFVSFFNASNNKVGLVWLDGRNMMGEEHGHGYGQMNLYSTTIDKNGILGEEILLDDRVCECCPTSAVNIENDILVAYRDRSLSEIRNINLVRWNNSSWQKPHSLHNDNWKIAGCPVNGPKLAVTGNNVAAVWYTSPNENPIIYISFSKDGGRKFNPPIRIDNGNPIGRVDCIWLDSDRVLVSWMEMGEKSTNVIFSTVYIENHKGSSKIVTQILPGRSSGHPVISRYRQNIFLAWTEENKIQSKWIHVN</sequence>
<accession>A0A382H0Z9</accession>
<dbReference type="Pfam" id="PF13088">
    <property type="entry name" value="BNR_2"/>
    <property type="match status" value="1"/>
</dbReference>
<organism evidence="2">
    <name type="scientific">marine metagenome</name>
    <dbReference type="NCBI Taxonomy" id="408172"/>
    <lineage>
        <taxon>unclassified sequences</taxon>
        <taxon>metagenomes</taxon>
        <taxon>ecological metagenomes</taxon>
    </lineage>
</organism>
<name>A0A382H0Z9_9ZZZZ</name>
<feature type="domain" description="Sialidase" evidence="1">
    <location>
        <begin position="66"/>
        <end position="309"/>
    </location>
</feature>
<evidence type="ECO:0000313" key="2">
    <source>
        <dbReference type="EMBL" id="SVB80894.1"/>
    </source>
</evidence>
<proteinExistence type="predicted"/>
<dbReference type="EMBL" id="UINC01058531">
    <property type="protein sequence ID" value="SVB80894.1"/>
    <property type="molecule type" value="Genomic_DNA"/>
</dbReference>
<reference evidence="2" key="1">
    <citation type="submission" date="2018-05" db="EMBL/GenBank/DDBJ databases">
        <authorList>
            <person name="Lanie J.A."/>
            <person name="Ng W.-L."/>
            <person name="Kazmierczak K.M."/>
            <person name="Andrzejewski T.M."/>
            <person name="Davidsen T.M."/>
            <person name="Wayne K.J."/>
            <person name="Tettelin H."/>
            <person name="Glass J.I."/>
            <person name="Rusch D."/>
            <person name="Podicherti R."/>
            <person name="Tsui H.-C.T."/>
            <person name="Winkler M.E."/>
        </authorList>
    </citation>
    <scope>NUCLEOTIDE SEQUENCE</scope>
</reference>
<evidence type="ECO:0000259" key="1">
    <source>
        <dbReference type="Pfam" id="PF13088"/>
    </source>
</evidence>